<organism evidence="6 7">
    <name type="scientific">Cnuibacter physcomitrellae</name>
    <dbReference type="NCBI Taxonomy" id="1619308"/>
    <lineage>
        <taxon>Bacteria</taxon>
        <taxon>Bacillati</taxon>
        <taxon>Actinomycetota</taxon>
        <taxon>Actinomycetes</taxon>
        <taxon>Micrococcales</taxon>
        <taxon>Microbacteriaceae</taxon>
        <taxon>Cnuibacter</taxon>
    </lineage>
</organism>
<evidence type="ECO:0000256" key="3">
    <source>
        <dbReference type="ARBA" id="ARBA00022630"/>
    </source>
</evidence>
<dbReference type="InterPro" id="IPR036318">
    <property type="entry name" value="FAD-bd_PCMH-like_sf"/>
</dbReference>
<reference evidence="6 7" key="1">
    <citation type="submission" date="2017-04" db="EMBL/GenBank/DDBJ databases">
        <authorList>
            <person name="Afonso C.L."/>
            <person name="Miller P.J."/>
            <person name="Scott M.A."/>
            <person name="Spackman E."/>
            <person name="Goraichik I."/>
            <person name="Dimitrov K.M."/>
            <person name="Suarez D.L."/>
            <person name="Swayne D.E."/>
        </authorList>
    </citation>
    <scope>NUCLEOTIDE SEQUENCE [LARGE SCALE GENOMIC DNA]</scope>
    <source>
        <strain evidence="7">XA(T)</strain>
    </source>
</reference>
<dbReference type="Gene3D" id="3.30.465.10">
    <property type="match status" value="1"/>
</dbReference>
<dbReference type="Proteomes" id="UP000192775">
    <property type="component" value="Chromosome"/>
</dbReference>
<dbReference type="GO" id="GO:0071949">
    <property type="term" value="F:FAD binding"/>
    <property type="evidence" value="ECO:0007669"/>
    <property type="project" value="InterPro"/>
</dbReference>
<dbReference type="Pfam" id="PF01565">
    <property type="entry name" value="FAD_binding_4"/>
    <property type="match status" value="1"/>
</dbReference>
<dbReference type="InterPro" id="IPR016167">
    <property type="entry name" value="FAD-bd_PCMH_sub1"/>
</dbReference>
<evidence type="ECO:0000256" key="2">
    <source>
        <dbReference type="ARBA" id="ARBA00005466"/>
    </source>
</evidence>
<comment type="cofactor">
    <cofactor evidence="1">
        <name>FAD</name>
        <dbReference type="ChEBI" id="CHEBI:57692"/>
    </cofactor>
</comment>
<gene>
    <name evidence="6" type="ORF">B5808_14215</name>
</gene>
<keyword evidence="3" id="KW-0285">Flavoprotein</keyword>
<evidence type="ECO:0000313" key="7">
    <source>
        <dbReference type="Proteomes" id="UP000192775"/>
    </source>
</evidence>
<name>A0A1X9LW27_9MICO</name>
<evidence type="ECO:0000256" key="4">
    <source>
        <dbReference type="ARBA" id="ARBA00022827"/>
    </source>
</evidence>
<dbReference type="AlphaFoldDB" id="A0A1X9LW27"/>
<proteinExistence type="inferred from homology"/>
<dbReference type="STRING" id="1619308.B5808_14215"/>
<dbReference type="GO" id="GO:0016491">
    <property type="term" value="F:oxidoreductase activity"/>
    <property type="evidence" value="ECO:0007669"/>
    <property type="project" value="UniProtKB-KW"/>
</dbReference>
<dbReference type="RefSeq" id="WP_085020378.1">
    <property type="nucleotide sequence ID" value="NZ_BMHD01000001.1"/>
</dbReference>
<dbReference type="InterPro" id="IPR016169">
    <property type="entry name" value="FAD-bd_PCMH_sub2"/>
</dbReference>
<dbReference type="PANTHER" id="PTHR42973">
    <property type="entry name" value="BINDING OXIDOREDUCTASE, PUTATIVE (AFU_ORTHOLOGUE AFUA_1G17690)-RELATED"/>
    <property type="match status" value="1"/>
</dbReference>
<evidence type="ECO:0000256" key="1">
    <source>
        <dbReference type="ARBA" id="ARBA00001974"/>
    </source>
</evidence>
<protein>
    <submittedName>
        <fullName evidence="6">FAD-binding protein</fullName>
    </submittedName>
</protein>
<comment type="similarity">
    <text evidence="2">Belongs to the oxygen-dependent FAD-linked oxidoreductase family.</text>
</comment>
<dbReference type="Gene3D" id="3.30.43.10">
    <property type="entry name" value="Uridine Diphospho-n-acetylenolpyruvylglucosamine Reductase, domain 2"/>
    <property type="match status" value="1"/>
</dbReference>
<evidence type="ECO:0000256" key="5">
    <source>
        <dbReference type="ARBA" id="ARBA00023002"/>
    </source>
</evidence>
<keyword evidence="7" id="KW-1185">Reference proteome</keyword>
<dbReference type="Gene3D" id="3.40.462.20">
    <property type="match status" value="1"/>
</dbReference>
<sequence length="456" mass="47065">MALAPAAVEALTAAVTGPVLFQGDPGIPAEIGAFNTFPAHNPEVLVAAESEGDVVAAVRFALENDLAVRTVSTGHGSPTPIVDGVLVSLRRFHGVSIDPDARIAVLRGGTRWGEVIEAAALHGLAPITGSSATVGAIGYTLGGGLGPLARTFGFSSDWARGFRVVSGEGQVVVANEFENADLFWALRGGKGGFGVVTEMTVELVPLTTLYAGSVLFDAPHIEAVYKRWADWSSDLPETVTTAVALASFPPIEAVPEPMRGKTLLAVRYAFIGDAAEGERLFEPIRSAAPVYLDGVRVMSPADVAEIHSDPADPGPSWDRGMMLDRVDGAFVDTLLGAIGPGTHTPIMACEVRRVGGATERDVPGGSAVGGRGAGYALVLIGAPDPALFDAVLPSVADGLTAALAPWVSAVTTPNWAGGFGVPGTFEASWPADTRERLAAIRADYDPAGLFPFAPSP</sequence>
<dbReference type="PROSITE" id="PS00862">
    <property type="entry name" value="OX2_COVAL_FAD"/>
    <property type="match status" value="1"/>
</dbReference>
<dbReference type="SUPFAM" id="SSF56176">
    <property type="entry name" value="FAD-binding/transporter-associated domain-like"/>
    <property type="match status" value="1"/>
</dbReference>
<keyword evidence="5" id="KW-0560">Oxidoreductase</keyword>
<evidence type="ECO:0000313" key="6">
    <source>
        <dbReference type="EMBL" id="ARJ06240.1"/>
    </source>
</evidence>
<dbReference type="KEGG" id="cphy:B5808_14215"/>
<keyword evidence="4" id="KW-0274">FAD</keyword>
<dbReference type="InterPro" id="IPR016166">
    <property type="entry name" value="FAD-bd_PCMH"/>
</dbReference>
<accession>A0A1X9LW27</accession>
<dbReference type="PANTHER" id="PTHR42973:SF39">
    <property type="entry name" value="FAD-BINDING PCMH-TYPE DOMAIN-CONTAINING PROTEIN"/>
    <property type="match status" value="1"/>
</dbReference>
<dbReference type="EMBL" id="CP020715">
    <property type="protein sequence ID" value="ARJ06240.1"/>
    <property type="molecule type" value="Genomic_DNA"/>
</dbReference>
<dbReference type="InterPro" id="IPR006093">
    <property type="entry name" value="Oxy_OxRdtase_FAD_BS"/>
</dbReference>
<dbReference type="PROSITE" id="PS51387">
    <property type="entry name" value="FAD_PCMH"/>
    <property type="match status" value="1"/>
</dbReference>
<dbReference type="InterPro" id="IPR050416">
    <property type="entry name" value="FAD-linked_Oxidoreductase"/>
</dbReference>
<dbReference type="InterPro" id="IPR006094">
    <property type="entry name" value="Oxid_FAD_bind_N"/>
</dbReference>